<dbReference type="AlphaFoldDB" id="A0A439CQU2"/>
<feature type="domain" description="DUF4139" evidence="2">
    <location>
        <begin position="306"/>
        <end position="784"/>
    </location>
</feature>
<proteinExistence type="predicted"/>
<protein>
    <recommendedName>
        <fullName evidence="6">DUF4139 domain-containing protein</fullName>
    </recommendedName>
</protein>
<feature type="region of interest" description="Disordered" evidence="1">
    <location>
        <begin position="422"/>
        <end position="461"/>
    </location>
</feature>
<feature type="region of interest" description="Disordered" evidence="1">
    <location>
        <begin position="108"/>
        <end position="132"/>
    </location>
</feature>
<evidence type="ECO:0000259" key="3">
    <source>
        <dbReference type="Pfam" id="PF13600"/>
    </source>
</evidence>
<keyword evidence="5" id="KW-1185">Reference proteome</keyword>
<dbReference type="EMBL" id="RYZI01000555">
    <property type="protein sequence ID" value="RWA04523.1"/>
    <property type="molecule type" value="Genomic_DNA"/>
</dbReference>
<evidence type="ECO:0000313" key="5">
    <source>
        <dbReference type="Proteomes" id="UP000286045"/>
    </source>
</evidence>
<name>A0A439CQU2_9PEZI</name>
<gene>
    <name evidence="4" type="ORF">EKO27_g10582</name>
</gene>
<dbReference type="Pfam" id="PF13600">
    <property type="entry name" value="DUF4140"/>
    <property type="match status" value="1"/>
</dbReference>
<dbReference type="STRING" id="363999.A0A439CQU2"/>
<accession>A0A439CQU2</accession>
<feature type="region of interest" description="Disordered" evidence="1">
    <location>
        <begin position="230"/>
        <end position="265"/>
    </location>
</feature>
<feature type="compositionally biased region" description="Polar residues" evidence="1">
    <location>
        <begin position="448"/>
        <end position="461"/>
    </location>
</feature>
<feature type="domain" description="DUF4140" evidence="3">
    <location>
        <begin position="41"/>
        <end position="165"/>
    </location>
</feature>
<feature type="region of interest" description="Disordered" evidence="1">
    <location>
        <begin position="1"/>
        <end position="21"/>
    </location>
</feature>
<evidence type="ECO:0000313" key="4">
    <source>
        <dbReference type="EMBL" id="RWA04523.1"/>
    </source>
</evidence>
<comment type="caution">
    <text evidence="4">The sequence shown here is derived from an EMBL/GenBank/DDBJ whole genome shotgun (WGS) entry which is preliminary data.</text>
</comment>
<dbReference type="Proteomes" id="UP000286045">
    <property type="component" value="Unassembled WGS sequence"/>
</dbReference>
<dbReference type="InterPro" id="IPR011935">
    <property type="entry name" value="CHP02231"/>
</dbReference>
<feature type="compositionally biased region" description="Polar residues" evidence="1">
    <location>
        <begin position="8"/>
        <end position="21"/>
    </location>
</feature>
<dbReference type="InterPro" id="IPR037291">
    <property type="entry name" value="DUF4139"/>
</dbReference>
<dbReference type="InterPro" id="IPR025554">
    <property type="entry name" value="DUF4140"/>
</dbReference>
<dbReference type="PANTHER" id="PTHR31005:SF8">
    <property type="entry name" value="DUF4139 DOMAIN-CONTAINING PROTEIN"/>
    <property type="match status" value="1"/>
</dbReference>
<dbReference type="PANTHER" id="PTHR31005">
    <property type="entry name" value="DUF4139 DOMAIN-CONTAINING PROTEIN"/>
    <property type="match status" value="1"/>
</dbReference>
<organism evidence="4 5">
    <name type="scientific">Xylaria grammica</name>
    <dbReference type="NCBI Taxonomy" id="363999"/>
    <lineage>
        <taxon>Eukaryota</taxon>
        <taxon>Fungi</taxon>
        <taxon>Dikarya</taxon>
        <taxon>Ascomycota</taxon>
        <taxon>Pezizomycotina</taxon>
        <taxon>Sordariomycetes</taxon>
        <taxon>Xylariomycetidae</taxon>
        <taxon>Xylariales</taxon>
        <taxon>Xylariaceae</taxon>
        <taxon>Xylaria</taxon>
    </lineage>
</organism>
<evidence type="ECO:0008006" key="6">
    <source>
        <dbReference type="Google" id="ProtNLM"/>
    </source>
</evidence>
<evidence type="ECO:0000256" key="1">
    <source>
        <dbReference type="SAM" id="MobiDB-lite"/>
    </source>
</evidence>
<sequence>MAFGSLVDNASRSSPEPVTDASININHRCKYHARRLPTRSVTLFPTSAQVVRDIKNVSLKTGTNQILIVGLTPTLDEHSVKIEGTGYATITDLAVNLLPNKENFDDVFPEVDDLGNKSDDLDTNPSEQDDEDPQLQAALDEMRQLSVEDKMAQETVNSAVNRLQILDAYGRSIAAGKEGHAATPFQDGLAIYREERESIFNDHLEGEAEVQAITKKIASQQKVIDNLRKRADKDRAQAHAARDKQREKQRRKEREQAKESKRVRKEREMYWPKKAHVITVNIYVKAASDDGETLAQDDTGVNTCDLTLSYVTTHAFWSPIYDMALSTTSNSAVLSFDARLTNQTSETWDKCKIVLSTSQPDLSALSDSAPALVPWRISLAWKDQTRVTPGITYSDEEMKVRPARAPATRLQRQEMFGVERPVAQHNQDRQAQPQRPDPVPAHQDESTSTKPLNSSAFGQPAHNSATASLFGYTGTTSSFAAQKQSVGGGGLFGQTHSAAAKKVSLFDASLRPQASTAKAGVSTRAQLSDGANRAAFHADDFGTPALSQPDPEFQRSGLEEAGPATTYILEGLKSLSPSSAASRHRVGCITYSDVVFSRVVVAKHKQVVFLKAAVRNDSKLVLPKGQTGLTLDGSFLGRAALPHCPTGDTFTLGLGIDRLIQVIYPKPEVKPISDSMSFSRESGTLFARTMTLVNTQDETQGNPVQVIVLDQIPVTEDERIKIALVKPDDLMANGPGVSTGESGDDKEEWGKAEAKLKRGGEVEWAVTVNPGCSAKLSLEYSCVVPGGSEAINARDAYVV</sequence>
<evidence type="ECO:0000259" key="2">
    <source>
        <dbReference type="Pfam" id="PF13598"/>
    </source>
</evidence>
<reference evidence="4 5" key="1">
    <citation type="submission" date="2018-12" db="EMBL/GenBank/DDBJ databases">
        <title>Draft genome sequence of Xylaria grammica IHI A82.</title>
        <authorList>
            <person name="Buettner E."/>
            <person name="Kellner H."/>
        </authorList>
    </citation>
    <scope>NUCLEOTIDE SEQUENCE [LARGE SCALE GENOMIC DNA]</scope>
    <source>
        <strain evidence="4 5">IHI A82</strain>
    </source>
</reference>
<dbReference type="Pfam" id="PF13598">
    <property type="entry name" value="DUF4139"/>
    <property type="match status" value="1"/>
</dbReference>